<organism evidence="2 3">
    <name type="scientific">Paenibacillus rhizosphaerae</name>
    <dbReference type="NCBI Taxonomy" id="297318"/>
    <lineage>
        <taxon>Bacteria</taxon>
        <taxon>Bacillati</taxon>
        <taxon>Bacillota</taxon>
        <taxon>Bacilli</taxon>
        <taxon>Bacillales</taxon>
        <taxon>Paenibacillaceae</taxon>
        <taxon>Paenibacillus</taxon>
    </lineage>
</organism>
<gene>
    <name evidence="2" type="ORF">BK138_34130</name>
</gene>
<dbReference type="Proteomes" id="UP000187172">
    <property type="component" value="Unassembled WGS sequence"/>
</dbReference>
<reference evidence="2 3" key="1">
    <citation type="submission" date="2016-11" db="EMBL/GenBank/DDBJ databases">
        <title>Paenibacillus species isolates.</title>
        <authorList>
            <person name="Beno S.M."/>
        </authorList>
    </citation>
    <scope>NUCLEOTIDE SEQUENCE [LARGE SCALE GENOMIC DNA]</scope>
    <source>
        <strain evidence="2 3">FSL R5-0378</strain>
    </source>
</reference>
<dbReference type="EMBL" id="MRTP01000024">
    <property type="protein sequence ID" value="OMF45010.1"/>
    <property type="molecule type" value="Genomic_DNA"/>
</dbReference>
<proteinExistence type="predicted"/>
<protein>
    <submittedName>
        <fullName evidence="2">Uncharacterized protein</fullName>
    </submittedName>
</protein>
<name>A0A1R1DZJ7_9BACL</name>
<feature type="region of interest" description="Disordered" evidence="1">
    <location>
        <begin position="1"/>
        <end position="34"/>
    </location>
</feature>
<sequence length="62" mass="6969">MSRLENAATLESEDKLLENPSTPSEETGKGQDEKRKVLSQLADVMRTLPRGFSKCMGKDNWN</sequence>
<evidence type="ECO:0000313" key="3">
    <source>
        <dbReference type="Proteomes" id="UP000187172"/>
    </source>
</evidence>
<evidence type="ECO:0000313" key="2">
    <source>
        <dbReference type="EMBL" id="OMF45010.1"/>
    </source>
</evidence>
<evidence type="ECO:0000256" key="1">
    <source>
        <dbReference type="SAM" id="MobiDB-lite"/>
    </source>
</evidence>
<keyword evidence="3" id="KW-1185">Reference proteome</keyword>
<dbReference type="AlphaFoldDB" id="A0A1R1DZJ7"/>
<accession>A0A1R1DZJ7</accession>
<comment type="caution">
    <text evidence="2">The sequence shown here is derived from an EMBL/GenBank/DDBJ whole genome shotgun (WGS) entry which is preliminary data.</text>
</comment>